<feature type="compositionally biased region" description="Polar residues" evidence="4">
    <location>
        <begin position="453"/>
        <end position="471"/>
    </location>
</feature>
<name>A0A9R0JIP5_SPIOL</name>
<feature type="region of interest" description="Disordered" evidence="4">
    <location>
        <begin position="453"/>
        <end position="510"/>
    </location>
</feature>
<protein>
    <submittedName>
        <fullName evidence="6">Acyl-CoA-binding domain-containing protein 5</fullName>
    </submittedName>
</protein>
<evidence type="ECO:0000313" key="5">
    <source>
        <dbReference type="Proteomes" id="UP000813463"/>
    </source>
</evidence>
<evidence type="ECO:0000256" key="3">
    <source>
        <dbReference type="SAM" id="Coils"/>
    </source>
</evidence>
<feature type="coiled-coil region" evidence="3">
    <location>
        <begin position="595"/>
        <end position="671"/>
    </location>
</feature>
<dbReference type="SUPFAM" id="SSF117281">
    <property type="entry name" value="Kelch motif"/>
    <property type="match status" value="1"/>
</dbReference>
<keyword evidence="5" id="KW-1185">Reference proteome</keyword>
<dbReference type="PANTHER" id="PTHR46093:SF4">
    <property type="entry name" value="GALACTOSE OXIDASE_KELCH REPEAT SUPERFAMILY PROTEIN"/>
    <property type="match status" value="1"/>
</dbReference>
<evidence type="ECO:0000256" key="1">
    <source>
        <dbReference type="ARBA" id="ARBA00022441"/>
    </source>
</evidence>
<sequence length="716" mass="78960">MKMFGFSKKRAKLGRVKVHLSDASQGTKSPLRPVKRTNNSNVETIVVPADHASELDCQCSSAPRDISNCISESSESWMVLSISGDKPKPRLNHAATVIGNKMVVVGGESTDGMLDDVQVLSFDQFSWTTASSKMFLSPTTLPLKIPSCRGHSLVSWGKKALLIGGKTNPGSEKVSVWAYDTETECWSLMEAKGDVPVARSGHTVVKSSSVLILFGGEDSKRRKLNDLHMFDLKSMTWLPLQCTGTGPSPRSNHVAALYDDRILYIFGGSSKSKTFNDLYSLDFETMVWTRIKIRGFHPSPRAGCCGVLCGTKWYITGGGSRKKRHLETLVFDIVKVEWSVATTSSPSSITTNKGFSLVLVQHKERDFLVAFGGSRKEASNQVEVLILDKGGNSSGRRLAPNKNPGQLPRHTRSSSNEFSSSSHLHGAPSCPVDSLRQNLASIIEEHGSTNRRSLSETVLADSTNASGSVSLRKQFHNDEDPTRKPSRSSDDESSLSQFFEQRRPPETACTAETSGRLIMEDIPSFSESGNLSVPSSVSEKFPLENEEIIFPESEEKCGVFSAPSSIYQLYETRMAALIRKNGMLEGQLAAALASRESAEKNVSSVLKSRHEAEKKLADTAKEVEFLKEKVGSLELAQEEANNLSNIAHSDNIRLEHDVAFLKAVLDDTQKELHSTRKMLTNERARAFQLQYEVFHLKQRLQSLENRTPTPRKPFQG</sequence>
<keyword evidence="1" id="KW-0880">Kelch repeat</keyword>
<dbReference type="AlphaFoldDB" id="A0A9R0JIP5"/>
<organism evidence="5 6">
    <name type="scientific">Spinacia oleracea</name>
    <name type="common">Spinach</name>
    <dbReference type="NCBI Taxonomy" id="3562"/>
    <lineage>
        <taxon>Eukaryota</taxon>
        <taxon>Viridiplantae</taxon>
        <taxon>Streptophyta</taxon>
        <taxon>Embryophyta</taxon>
        <taxon>Tracheophyta</taxon>
        <taxon>Spermatophyta</taxon>
        <taxon>Magnoliopsida</taxon>
        <taxon>eudicotyledons</taxon>
        <taxon>Gunneridae</taxon>
        <taxon>Pentapetalae</taxon>
        <taxon>Caryophyllales</taxon>
        <taxon>Chenopodiaceae</taxon>
        <taxon>Chenopodioideae</taxon>
        <taxon>Anserineae</taxon>
        <taxon>Spinacia</taxon>
    </lineage>
</organism>
<dbReference type="InterPro" id="IPR015915">
    <property type="entry name" value="Kelch-typ_b-propeller"/>
</dbReference>
<dbReference type="GeneID" id="110775853"/>
<dbReference type="Pfam" id="PF24681">
    <property type="entry name" value="Kelch_KLHDC2_KLHL20_DRC7"/>
    <property type="match status" value="1"/>
</dbReference>
<dbReference type="InterPro" id="IPR006652">
    <property type="entry name" value="Kelch_1"/>
</dbReference>
<keyword evidence="2" id="KW-0677">Repeat</keyword>
<reference evidence="5" key="1">
    <citation type="journal article" date="2021" name="Nat. Commun.">
        <title>Genomic analyses provide insights into spinach domestication and the genetic basis of agronomic traits.</title>
        <authorList>
            <person name="Cai X."/>
            <person name="Sun X."/>
            <person name="Xu C."/>
            <person name="Sun H."/>
            <person name="Wang X."/>
            <person name="Ge C."/>
            <person name="Zhang Z."/>
            <person name="Wang Q."/>
            <person name="Fei Z."/>
            <person name="Jiao C."/>
            <person name="Wang Q."/>
        </authorList>
    </citation>
    <scope>NUCLEOTIDE SEQUENCE [LARGE SCALE GENOMIC DNA]</scope>
    <source>
        <strain evidence="5">cv. Varoflay</strain>
    </source>
</reference>
<dbReference type="RefSeq" id="XP_021836139.2">
    <property type="nucleotide sequence ID" value="XM_021980447.2"/>
</dbReference>
<accession>A0A9R0JIP5</accession>
<keyword evidence="3" id="KW-0175">Coiled coil</keyword>
<feature type="region of interest" description="Disordered" evidence="4">
    <location>
        <begin position="390"/>
        <end position="431"/>
    </location>
</feature>
<feature type="compositionally biased region" description="Basic and acidic residues" evidence="4">
    <location>
        <begin position="475"/>
        <end position="490"/>
    </location>
</feature>
<dbReference type="Proteomes" id="UP000813463">
    <property type="component" value="Chromosome 2"/>
</dbReference>
<gene>
    <name evidence="6" type="primary">LOC110775853</name>
</gene>
<evidence type="ECO:0000256" key="4">
    <source>
        <dbReference type="SAM" id="MobiDB-lite"/>
    </source>
</evidence>
<proteinExistence type="predicted"/>
<dbReference type="Gene3D" id="2.120.10.80">
    <property type="entry name" value="Kelch-type beta propeller"/>
    <property type="match status" value="2"/>
</dbReference>
<evidence type="ECO:0000313" key="6">
    <source>
        <dbReference type="RefSeq" id="XP_021836139.2"/>
    </source>
</evidence>
<dbReference type="PANTHER" id="PTHR46093">
    <property type="entry name" value="ACYL-COA-BINDING DOMAIN-CONTAINING PROTEIN 5"/>
    <property type="match status" value="1"/>
</dbReference>
<reference evidence="6" key="2">
    <citation type="submission" date="2025-08" db="UniProtKB">
        <authorList>
            <consortium name="RefSeq"/>
        </authorList>
    </citation>
    <scope>IDENTIFICATION</scope>
    <source>
        <tissue evidence="6">Leaf</tissue>
    </source>
</reference>
<feature type="compositionally biased region" description="Low complexity" evidence="4">
    <location>
        <begin position="413"/>
        <end position="422"/>
    </location>
</feature>
<dbReference type="Pfam" id="PF01344">
    <property type="entry name" value="Kelch_1"/>
    <property type="match status" value="1"/>
</dbReference>
<evidence type="ECO:0000256" key="2">
    <source>
        <dbReference type="ARBA" id="ARBA00022737"/>
    </source>
</evidence>
<dbReference type="KEGG" id="soe:110775853"/>